<dbReference type="Proteomes" id="UP000219338">
    <property type="component" value="Unassembled WGS sequence"/>
</dbReference>
<sequence length="91" mass="10700">MHATMQETLVDPKRTYRNGFLAGIRPGEIRYTDSSCELWILLFRLQLTTEEYVPRLTCSPGWPLRFDPIIRVKETLISNYKVAKQWRSLAL</sequence>
<dbReference type="AlphaFoldDB" id="A0A284RIG9"/>
<organism evidence="1 2">
    <name type="scientific">Armillaria ostoyae</name>
    <name type="common">Armillaria root rot fungus</name>
    <dbReference type="NCBI Taxonomy" id="47428"/>
    <lineage>
        <taxon>Eukaryota</taxon>
        <taxon>Fungi</taxon>
        <taxon>Dikarya</taxon>
        <taxon>Basidiomycota</taxon>
        <taxon>Agaricomycotina</taxon>
        <taxon>Agaricomycetes</taxon>
        <taxon>Agaricomycetidae</taxon>
        <taxon>Agaricales</taxon>
        <taxon>Marasmiineae</taxon>
        <taxon>Physalacriaceae</taxon>
        <taxon>Armillaria</taxon>
    </lineage>
</organism>
<accession>A0A284RIG9</accession>
<keyword evidence="2" id="KW-1185">Reference proteome</keyword>
<evidence type="ECO:0000313" key="1">
    <source>
        <dbReference type="EMBL" id="SJL08558.1"/>
    </source>
</evidence>
<proteinExistence type="predicted"/>
<evidence type="ECO:0000313" key="2">
    <source>
        <dbReference type="Proteomes" id="UP000219338"/>
    </source>
</evidence>
<name>A0A284RIG9_ARMOS</name>
<protein>
    <submittedName>
        <fullName evidence="1">Uncharacterized protein</fullName>
    </submittedName>
</protein>
<dbReference type="EMBL" id="FUEG01000009">
    <property type="protein sequence ID" value="SJL08558.1"/>
    <property type="molecule type" value="Genomic_DNA"/>
</dbReference>
<gene>
    <name evidence="1" type="ORF">ARMOST_11924</name>
</gene>
<reference evidence="2" key="1">
    <citation type="journal article" date="2017" name="Nat. Ecol. Evol.">
        <title>Genome expansion and lineage-specific genetic innovations in the forest pathogenic fungi Armillaria.</title>
        <authorList>
            <person name="Sipos G."/>
            <person name="Prasanna A.N."/>
            <person name="Walter M.C."/>
            <person name="O'Connor E."/>
            <person name="Balint B."/>
            <person name="Krizsan K."/>
            <person name="Kiss B."/>
            <person name="Hess J."/>
            <person name="Varga T."/>
            <person name="Slot J."/>
            <person name="Riley R."/>
            <person name="Boka B."/>
            <person name="Rigling D."/>
            <person name="Barry K."/>
            <person name="Lee J."/>
            <person name="Mihaltcheva S."/>
            <person name="LaButti K."/>
            <person name="Lipzen A."/>
            <person name="Waldron R."/>
            <person name="Moloney N.M."/>
            <person name="Sperisen C."/>
            <person name="Kredics L."/>
            <person name="Vagvoelgyi C."/>
            <person name="Patrignani A."/>
            <person name="Fitzpatrick D."/>
            <person name="Nagy I."/>
            <person name="Doyle S."/>
            <person name="Anderson J.B."/>
            <person name="Grigoriev I.V."/>
            <person name="Gueldener U."/>
            <person name="Muensterkoetter M."/>
            <person name="Nagy L.G."/>
        </authorList>
    </citation>
    <scope>NUCLEOTIDE SEQUENCE [LARGE SCALE GENOMIC DNA]</scope>
    <source>
        <strain evidence="2">C18/9</strain>
    </source>
</reference>